<evidence type="ECO:0000313" key="8">
    <source>
        <dbReference type="EMBL" id="NNF05620.1"/>
    </source>
</evidence>
<feature type="transmembrane region" description="Helical" evidence="6">
    <location>
        <begin position="180"/>
        <end position="198"/>
    </location>
</feature>
<evidence type="ECO:0000259" key="7">
    <source>
        <dbReference type="Pfam" id="PF04932"/>
    </source>
</evidence>
<dbReference type="EMBL" id="JABDJR010000090">
    <property type="protein sequence ID" value="NNF05620.1"/>
    <property type="molecule type" value="Genomic_DNA"/>
</dbReference>
<feature type="transmembrane region" description="Helical" evidence="6">
    <location>
        <begin position="156"/>
        <end position="173"/>
    </location>
</feature>
<keyword evidence="4 6" id="KW-0472">Membrane</keyword>
<comment type="subcellular location">
    <subcellularLocation>
        <location evidence="1">Membrane</location>
        <topology evidence="1">Multi-pass membrane protein</topology>
    </subcellularLocation>
</comment>
<feature type="transmembrane region" description="Helical" evidence="6">
    <location>
        <begin position="274"/>
        <end position="291"/>
    </location>
</feature>
<keyword evidence="2 6" id="KW-0812">Transmembrane</keyword>
<reference evidence="8 9" key="1">
    <citation type="submission" date="2020-03" db="EMBL/GenBank/DDBJ databases">
        <title>Metabolic flexibility allows generalist bacteria to become dominant in a frequently disturbed ecosystem.</title>
        <authorList>
            <person name="Chen Y.-J."/>
            <person name="Leung P.M."/>
            <person name="Bay S.K."/>
            <person name="Hugenholtz P."/>
            <person name="Kessler A.J."/>
            <person name="Shelley G."/>
            <person name="Waite D.W."/>
            <person name="Cook P.L."/>
            <person name="Greening C."/>
        </authorList>
    </citation>
    <scope>NUCLEOTIDE SEQUENCE [LARGE SCALE GENOMIC DNA]</scope>
    <source>
        <strain evidence="8">SS_bin_28</strain>
    </source>
</reference>
<feature type="region of interest" description="Disordered" evidence="5">
    <location>
        <begin position="1"/>
        <end position="28"/>
    </location>
</feature>
<feature type="transmembrane region" description="Helical" evidence="6">
    <location>
        <begin position="297"/>
        <end position="313"/>
    </location>
</feature>
<name>A0A7Y2E6L2_UNCEI</name>
<proteinExistence type="predicted"/>
<feature type="transmembrane region" description="Helical" evidence="6">
    <location>
        <begin position="445"/>
        <end position="463"/>
    </location>
</feature>
<dbReference type="AlphaFoldDB" id="A0A7Y2E6L2"/>
<dbReference type="Pfam" id="PF04932">
    <property type="entry name" value="Wzy_C"/>
    <property type="match status" value="1"/>
</dbReference>
<evidence type="ECO:0000256" key="4">
    <source>
        <dbReference type="ARBA" id="ARBA00023136"/>
    </source>
</evidence>
<evidence type="ECO:0000256" key="3">
    <source>
        <dbReference type="ARBA" id="ARBA00022989"/>
    </source>
</evidence>
<feature type="domain" description="O-antigen ligase-related" evidence="7">
    <location>
        <begin position="286"/>
        <end position="415"/>
    </location>
</feature>
<comment type="caution">
    <text evidence="8">The sequence shown here is derived from an EMBL/GenBank/DDBJ whole genome shotgun (WGS) entry which is preliminary data.</text>
</comment>
<dbReference type="GO" id="GO:0016020">
    <property type="term" value="C:membrane"/>
    <property type="evidence" value="ECO:0007669"/>
    <property type="project" value="UniProtKB-SubCell"/>
</dbReference>
<feature type="transmembrane region" description="Helical" evidence="6">
    <location>
        <begin position="318"/>
        <end position="335"/>
    </location>
</feature>
<dbReference type="Proteomes" id="UP000547674">
    <property type="component" value="Unassembled WGS sequence"/>
</dbReference>
<organism evidence="8 9">
    <name type="scientific">Eiseniibacteriota bacterium</name>
    <dbReference type="NCBI Taxonomy" id="2212470"/>
    <lineage>
        <taxon>Bacteria</taxon>
        <taxon>Candidatus Eiseniibacteriota</taxon>
    </lineage>
</organism>
<accession>A0A7Y2E6L2</accession>
<evidence type="ECO:0000256" key="5">
    <source>
        <dbReference type="SAM" id="MobiDB-lite"/>
    </source>
</evidence>
<dbReference type="PANTHER" id="PTHR37422:SF13">
    <property type="entry name" value="LIPOPOLYSACCHARIDE BIOSYNTHESIS PROTEIN PA4999-RELATED"/>
    <property type="match status" value="1"/>
</dbReference>
<evidence type="ECO:0000256" key="1">
    <source>
        <dbReference type="ARBA" id="ARBA00004141"/>
    </source>
</evidence>
<dbReference type="InterPro" id="IPR051533">
    <property type="entry name" value="WaaL-like"/>
</dbReference>
<gene>
    <name evidence="8" type="ORF">HKN21_02555</name>
</gene>
<feature type="transmembrane region" description="Helical" evidence="6">
    <location>
        <begin position="407"/>
        <end position="425"/>
    </location>
</feature>
<keyword evidence="3 6" id="KW-1133">Transmembrane helix</keyword>
<dbReference type="PANTHER" id="PTHR37422">
    <property type="entry name" value="TEICHURONIC ACID BIOSYNTHESIS PROTEIN TUAE"/>
    <property type="match status" value="1"/>
</dbReference>
<protein>
    <recommendedName>
        <fullName evidence="7">O-antigen ligase-related domain-containing protein</fullName>
    </recommendedName>
</protein>
<evidence type="ECO:0000256" key="2">
    <source>
        <dbReference type="ARBA" id="ARBA00022692"/>
    </source>
</evidence>
<dbReference type="InterPro" id="IPR007016">
    <property type="entry name" value="O-antigen_ligase-rel_domated"/>
</dbReference>
<feature type="transmembrane region" description="Helical" evidence="6">
    <location>
        <begin position="79"/>
        <end position="109"/>
    </location>
</feature>
<evidence type="ECO:0000256" key="6">
    <source>
        <dbReference type="SAM" id="Phobius"/>
    </source>
</evidence>
<feature type="transmembrane region" description="Helical" evidence="6">
    <location>
        <begin position="54"/>
        <end position="73"/>
    </location>
</feature>
<feature type="transmembrane region" description="Helical" evidence="6">
    <location>
        <begin position="204"/>
        <end position="223"/>
    </location>
</feature>
<evidence type="ECO:0000313" key="9">
    <source>
        <dbReference type="Proteomes" id="UP000547674"/>
    </source>
</evidence>
<sequence length="529" mass="58574">MSDQPRERFVPSTPFEDPGASSPFSDAPEVVRQPSKIAEGWGPGPRAIGRAKTAVLFIAFALFCALVGFNMAFFPPLFIFGALGGILFGSVVLLRPFVGVVLYAALFFLRPAEMFPVLSTLHLERILGLLTLIAMCFEMYRKDGHIYLDHSKQTKWLWGFVFVLAVTIPTSYWPGRTSEVLFNFLKTMAFYLMIVQLVNTRARLKVFTFTYIAFIAYVGFGAIRSFMAGGFMHAQGIDRAVGETSAGGDPNSLAVTLGTTLPFVLAYMGIFRSLWARLLLLLCGSIFLWGLGLSGSRSGVLGLMTAFFVYWLLSKRKLLLGFVGAFALLLAFFALPESYQNRYRTITSSELDESSQLRLSTWGAGMRMVLDRPILGVGPGAFGSAHFKYRGSWLQPHSLYVQVPAEMGLVGLFVFGGFIVAVIGLNRRTYRMMKDKEGWDLEKGVLQATFIGFCFLFASSIFGHSLFRYTWYFYAALNLAVLRVFLDHPDNKNLAEDGSELIHADSGSNPALIHDAARSAENKEIGANP</sequence>